<dbReference type="Proteomes" id="UP001597262">
    <property type="component" value="Unassembled WGS sequence"/>
</dbReference>
<evidence type="ECO:0000313" key="1">
    <source>
        <dbReference type="EMBL" id="MFD1179448.1"/>
    </source>
</evidence>
<protein>
    <submittedName>
        <fullName evidence="1">Uncharacterized protein</fullName>
    </submittedName>
</protein>
<proteinExistence type="predicted"/>
<organism evidence="1 2">
    <name type="scientific">Paenibacillus puldeungensis</name>
    <dbReference type="NCBI Taxonomy" id="696536"/>
    <lineage>
        <taxon>Bacteria</taxon>
        <taxon>Bacillati</taxon>
        <taxon>Bacillota</taxon>
        <taxon>Bacilli</taxon>
        <taxon>Bacillales</taxon>
        <taxon>Paenibacillaceae</taxon>
        <taxon>Paenibacillus</taxon>
    </lineage>
</organism>
<dbReference type="InterPro" id="IPR042095">
    <property type="entry name" value="SUMF_sf"/>
</dbReference>
<keyword evidence="2" id="KW-1185">Reference proteome</keyword>
<gene>
    <name evidence="1" type="ORF">ACFQ3W_24565</name>
</gene>
<name>A0ABW3S4P0_9BACL</name>
<dbReference type="SUPFAM" id="SSF56436">
    <property type="entry name" value="C-type lectin-like"/>
    <property type="match status" value="1"/>
</dbReference>
<dbReference type="EMBL" id="JBHTLM010000031">
    <property type="protein sequence ID" value="MFD1179448.1"/>
    <property type="molecule type" value="Genomic_DNA"/>
</dbReference>
<dbReference type="InterPro" id="IPR016187">
    <property type="entry name" value="CTDL_fold"/>
</dbReference>
<sequence>MQEMNRSIWNGLSNGEKDAVMRSLYSELPEGFTYEGLHTFSRYGVTLETGIFAYQGSLFSFIPGDEVTLGWESWATEMDEATKGNLLKTLDELDITDVELFLRECMSPVRKAAIGPFLAEHHTHPAGWREIPLEDAKGLGIGELEADLEKFRASTYKVFERGQSYRLERQGQGIIVYLFNEDLTPENMMAELRKEGFSLPIEDEWEYLFGGGCRTMFPWGDSFDFGMKLKYFEDSGKGESERAYDLELPNAFGLQFLGDPYQYEWTTLDERLIPKGGDGGCSICGGMGLMAGYLPATAVYYRDPYVHELDWEDVLDNLHFRRVVRIGL</sequence>
<dbReference type="Gene3D" id="3.90.1580.10">
    <property type="entry name" value="paralog of FGE (formylglycine-generating enzyme)"/>
    <property type="match status" value="1"/>
</dbReference>
<comment type="caution">
    <text evidence="1">The sequence shown here is derived from an EMBL/GenBank/DDBJ whole genome shotgun (WGS) entry which is preliminary data.</text>
</comment>
<accession>A0ABW3S4P0</accession>
<evidence type="ECO:0000313" key="2">
    <source>
        <dbReference type="Proteomes" id="UP001597262"/>
    </source>
</evidence>
<reference evidence="2" key="1">
    <citation type="journal article" date="2019" name="Int. J. Syst. Evol. Microbiol.">
        <title>The Global Catalogue of Microorganisms (GCM) 10K type strain sequencing project: providing services to taxonomists for standard genome sequencing and annotation.</title>
        <authorList>
            <consortium name="The Broad Institute Genomics Platform"/>
            <consortium name="The Broad Institute Genome Sequencing Center for Infectious Disease"/>
            <person name="Wu L."/>
            <person name="Ma J."/>
        </authorList>
    </citation>
    <scope>NUCLEOTIDE SEQUENCE [LARGE SCALE GENOMIC DNA]</scope>
    <source>
        <strain evidence="2">CCUG 59189</strain>
    </source>
</reference>